<sequence>MKTRMSKRSSTQNTIFASVVMFGLWSLVSAQSPFYLDDWGWGMYKLVPATINYGGRFIGNSFEIILASSHNQILNGLFKGAVLTFICLMVCLISGKISLARIVIFNTLFLLTSMRIIYESFIWTAGFVNYTLPFVFVLPVVLINQRLKKQTYSKRIAITLKIISLTCIFASGFFLENLSTTMIFYLGTEFILNLIFERKNRLYSILAIVTSMLSFVIMMLHSERFTNKDGYSMNSFNSIGELIQNAKNVHLIIINDLFHNNTFLFMFISSLFFVFLITVLLKLTDKKERFLYQLTIIQVILIFLCPTYQFIILSPSMINDRVFFPSIIVLILSGLILYNFIEKEVLNQKFLNCFVGFIFVCSLIFPTFFFVDMSKWNVRLNEANEKAITQKMDIDYSGMRPEYHVYYYNDAYGPVIASPWINAYKIYYKIPEEVTIK</sequence>
<feature type="transmembrane region" description="Helical" evidence="1">
    <location>
        <begin position="290"/>
        <end position="311"/>
    </location>
</feature>
<dbReference type="RefSeq" id="WP_172208453.1">
    <property type="nucleotide sequence ID" value="NZ_BLLI01000023.1"/>
</dbReference>
<feature type="transmembrane region" description="Helical" evidence="1">
    <location>
        <begin position="353"/>
        <end position="371"/>
    </location>
</feature>
<dbReference type="Pfam" id="PF19528">
    <property type="entry name" value="DUF6056"/>
    <property type="match status" value="1"/>
</dbReference>
<evidence type="ECO:0000256" key="1">
    <source>
        <dbReference type="SAM" id="Phobius"/>
    </source>
</evidence>
<feature type="transmembrane region" description="Helical" evidence="1">
    <location>
        <begin position="203"/>
        <end position="221"/>
    </location>
</feature>
<feature type="transmembrane region" description="Helical" evidence="1">
    <location>
        <begin position="124"/>
        <end position="144"/>
    </location>
</feature>
<name>A0A6A0BCH9_9LACT</name>
<feature type="transmembrane region" description="Helical" evidence="1">
    <location>
        <begin position="156"/>
        <end position="174"/>
    </location>
</feature>
<feature type="transmembrane region" description="Helical" evidence="1">
    <location>
        <begin position="99"/>
        <end position="118"/>
    </location>
</feature>
<feature type="transmembrane region" description="Helical" evidence="1">
    <location>
        <begin position="180"/>
        <end position="196"/>
    </location>
</feature>
<feature type="transmembrane region" description="Helical" evidence="1">
    <location>
        <begin position="263"/>
        <end position="283"/>
    </location>
</feature>
<dbReference type="Proteomes" id="UP000480303">
    <property type="component" value="Unassembled WGS sequence"/>
</dbReference>
<keyword evidence="3" id="KW-1185">Reference proteome</keyword>
<accession>A0A6A0BCH9</accession>
<dbReference type="AlphaFoldDB" id="A0A6A0BCH9"/>
<comment type="caution">
    <text evidence="2">The sequence shown here is derived from an EMBL/GenBank/DDBJ whole genome shotgun (WGS) entry which is preliminary data.</text>
</comment>
<evidence type="ECO:0000313" key="2">
    <source>
        <dbReference type="EMBL" id="GFH42413.1"/>
    </source>
</evidence>
<evidence type="ECO:0000313" key="3">
    <source>
        <dbReference type="Proteomes" id="UP000480303"/>
    </source>
</evidence>
<reference evidence="2 3" key="1">
    <citation type="submission" date="2020-02" db="EMBL/GenBank/DDBJ databases">
        <title>Draft genome sequence of Lactococcus sp. Hs30E4-3.</title>
        <authorList>
            <person name="Noda S."/>
            <person name="Yuki M."/>
            <person name="Ohkuma M."/>
        </authorList>
    </citation>
    <scope>NUCLEOTIDE SEQUENCE [LARGE SCALE GENOMIC DNA]</scope>
    <source>
        <strain evidence="2 3">Hs30E4-3</strain>
    </source>
</reference>
<keyword evidence="1" id="KW-0472">Membrane</keyword>
<dbReference type="EMBL" id="BLLI01000023">
    <property type="protein sequence ID" value="GFH42413.1"/>
    <property type="molecule type" value="Genomic_DNA"/>
</dbReference>
<evidence type="ECO:0008006" key="4">
    <source>
        <dbReference type="Google" id="ProtNLM"/>
    </source>
</evidence>
<protein>
    <recommendedName>
        <fullName evidence="4">Glucosyltransferase</fullName>
    </recommendedName>
</protein>
<feature type="transmembrane region" description="Helical" evidence="1">
    <location>
        <begin position="323"/>
        <end position="341"/>
    </location>
</feature>
<gene>
    <name evidence="2" type="ORF">Hs30E_09640</name>
</gene>
<feature type="transmembrane region" description="Helical" evidence="1">
    <location>
        <begin position="73"/>
        <end position="92"/>
    </location>
</feature>
<proteinExistence type="predicted"/>
<keyword evidence="1" id="KW-0812">Transmembrane</keyword>
<keyword evidence="1" id="KW-1133">Transmembrane helix</keyword>
<dbReference type="InterPro" id="IPR045691">
    <property type="entry name" value="DUF6056"/>
</dbReference>
<organism evidence="2 3">
    <name type="scientific">Pseudolactococcus hodotermopsidis</name>
    <dbReference type="NCBI Taxonomy" id="2709157"/>
    <lineage>
        <taxon>Bacteria</taxon>
        <taxon>Bacillati</taxon>
        <taxon>Bacillota</taxon>
        <taxon>Bacilli</taxon>
        <taxon>Lactobacillales</taxon>
        <taxon>Streptococcaceae</taxon>
        <taxon>Pseudolactococcus</taxon>
    </lineage>
</organism>